<keyword evidence="3" id="KW-1185">Reference proteome</keyword>
<feature type="signal peptide" evidence="1">
    <location>
        <begin position="1"/>
        <end position="25"/>
    </location>
</feature>
<evidence type="ECO:0000313" key="3">
    <source>
        <dbReference type="Proteomes" id="UP000240572"/>
    </source>
</evidence>
<sequence>MQRSFPRAAFILALTLLLLPGVLSAQSPASGQHTQETDLSALKGQNVDSMLLSATRSLPPEKRQQITEALAAMKQENPEIKTVQLKNKTVKFIPMAHAGQSLFYDHVKAAILAHKKEGYTVFYEQIKGSKPAASGAAPATDSLRLKFRKMIGTEPTRKTYSMLRTFFPGITVQPAYDSLGVTATDVNADVSTAQMVQLYEQLYGPITLDACDFKTPAGSGLYPCTPLKHNIDPVIKDFRNRELAKMIKAAPQRKILVIYGAAHINPVMDMIRR</sequence>
<accession>A0A2P8D9F7</accession>
<gene>
    <name evidence="2" type="ORF">B0I18_1012</name>
</gene>
<organism evidence="2 3">
    <name type="scientific">Taibaiella chishuiensis</name>
    <dbReference type="NCBI Taxonomy" id="1434707"/>
    <lineage>
        <taxon>Bacteria</taxon>
        <taxon>Pseudomonadati</taxon>
        <taxon>Bacteroidota</taxon>
        <taxon>Chitinophagia</taxon>
        <taxon>Chitinophagales</taxon>
        <taxon>Chitinophagaceae</taxon>
        <taxon>Taibaiella</taxon>
    </lineage>
</organism>
<dbReference type="EMBL" id="PYGD01000001">
    <property type="protein sequence ID" value="PSK93854.1"/>
    <property type="molecule type" value="Genomic_DNA"/>
</dbReference>
<keyword evidence="1" id="KW-0732">Signal</keyword>
<evidence type="ECO:0000256" key="1">
    <source>
        <dbReference type="SAM" id="SignalP"/>
    </source>
</evidence>
<feature type="chain" id="PRO_5015128009" evidence="1">
    <location>
        <begin position="26"/>
        <end position="273"/>
    </location>
</feature>
<dbReference type="Proteomes" id="UP000240572">
    <property type="component" value="Unassembled WGS sequence"/>
</dbReference>
<name>A0A2P8D9F7_9BACT</name>
<evidence type="ECO:0000313" key="2">
    <source>
        <dbReference type="EMBL" id="PSK93854.1"/>
    </source>
</evidence>
<protein>
    <submittedName>
        <fullName evidence="2">Uncharacterized protein</fullName>
    </submittedName>
</protein>
<dbReference type="AlphaFoldDB" id="A0A2P8D9F7"/>
<reference evidence="2 3" key="1">
    <citation type="submission" date="2018-03" db="EMBL/GenBank/DDBJ databases">
        <title>Genomic Encyclopedia of Type Strains, Phase III (KMG-III): the genomes of soil and plant-associated and newly described type strains.</title>
        <authorList>
            <person name="Whitman W."/>
        </authorList>
    </citation>
    <scope>NUCLEOTIDE SEQUENCE [LARGE SCALE GENOMIC DNA]</scope>
    <source>
        <strain evidence="2 3">CGMCC 1.12700</strain>
    </source>
</reference>
<comment type="caution">
    <text evidence="2">The sequence shown here is derived from an EMBL/GenBank/DDBJ whole genome shotgun (WGS) entry which is preliminary data.</text>
</comment>
<proteinExistence type="predicted"/>